<evidence type="ECO:0000313" key="2">
    <source>
        <dbReference type="EMBL" id="BAP57775.1"/>
    </source>
</evidence>
<name>A0A090AQ82_9GAMM</name>
<evidence type="ECO:0000313" key="3">
    <source>
        <dbReference type="Proteomes" id="UP000031623"/>
    </source>
</evidence>
<evidence type="ECO:0008006" key="4">
    <source>
        <dbReference type="Google" id="ProtNLM"/>
    </source>
</evidence>
<protein>
    <recommendedName>
        <fullName evidence="4">Secreted protein</fullName>
    </recommendedName>
</protein>
<dbReference type="EMBL" id="AP014633">
    <property type="protein sequence ID" value="BAP57775.1"/>
    <property type="molecule type" value="Genomic_DNA"/>
</dbReference>
<feature type="chain" id="PRO_5001852967" description="Secreted protein" evidence="1">
    <location>
        <begin position="27"/>
        <end position="224"/>
    </location>
</feature>
<gene>
    <name evidence="2" type="ORF">THII_3478</name>
</gene>
<keyword evidence="3" id="KW-1185">Reference proteome</keyword>
<dbReference type="Proteomes" id="UP000031623">
    <property type="component" value="Chromosome"/>
</dbReference>
<reference evidence="2" key="1">
    <citation type="journal article" date="2014" name="ISME J.">
        <title>Ecophysiology of Thioploca ingrica as revealed by the complete genome sequence supplemented with proteomic evidence.</title>
        <authorList>
            <person name="Kojima H."/>
            <person name="Ogura Y."/>
            <person name="Yamamoto N."/>
            <person name="Togashi T."/>
            <person name="Mori H."/>
            <person name="Watanabe T."/>
            <person name="Nemoto F."/>
            <person name="Kurokawa K."/>
            <person name="Hayashi T."/>
            <person name="Fukui M."/>
        </authorList>
    </citation>
    <scope>NUCLEOTIDE SEQUENCE [LARGE SCALE GENOMIC DNA]</scope>
</reference>
<proteinExistence type="predicted"/>
<dbReference type="KEGG" id="tig:THII_3478"/>
<accession>A0A090AQ82</accession>
<dbReference type="HOGENOM" id="CLU_1234524_0_0_6"/>
<feature type="signal peptide" evidence="1">
    <location>
        <begin position="1"/>
        <end position="26"/>
    </location>
</feature>
<organism evidence="2 3">
    <name type="scientific">Thioploca ingrica</name>
    <dbReference type="NCBI Taxonomy" id="40754"/>
    <lineage>
        <taxon>Bacteria</taxon>
        <taxon>Pseudomonadati</taxon>
        <taxon>Pseudomonadota</taxon>
        <taxon>Gammaproteobacteria</taxon>
        <taxon>Thiotrichales</taxon>
        <taxon>Thiotrichaceae</taxon>
        <taxon>Thioploca</taxon>
    </lineage>
</organism>
<dbReference type="AlphaFoldDB" id="A0A090AQ82"/>
<keyword evidence="1" id="KW-0732">Signal</keyword>
<evidence type="ECO:0000256" key="1">
    <source>
        <dbReference type="SAM" id="SignalP"/>
    </source>
</evidence>
<sequence>MTNNLLSKSLTLTSLVAILVSASAQGEQLNFDPRVDRPTSGEYCDGFTIIPNTGWQYCEFDSATDTDAFIVDTNPNALSGQPGCFRATDYFVEGDTFSVVNQANGIAGSGGFFAGEPLPPPPDPWADAGWASADYFSARAGLSGSNDPYTIEVTITSNVGIPAGYYVRFDTGKACNPMKAEDLVSNRAIIVTNGGRENEDVFFPDGRAAARSVAPGVTVVMPAE</sequence>